<dbReference type="GeneID" id="7440966"/>
<proteinExistence type="predicted"/>
<sequence length="91" mass="10965">MLKRFIFLVTVLLFLLTVLRDSWIFFFLKSTICLCFILLEGHQGKKEKKSYRYWYSTEEFESYGQAINFGQWISRLFFLLVYVSILLGFPL</sequence>
<keyword evidence="2" id="KW-0934">Plastid</keyword>
<evidence type="ECO:0000256" key="1">
    <source>
        <dbReference type="SAM" id="Phobius"/>
    </source>
</evidence>
<keyword evidence="1" id="KW-0812">Transmembrane</keyword>
<geneLocation type="chloroplast" evidence="2"/>
<feature type="transmembrane region" description="Helical" evidence="1">
    <location>
        <begin position="72"/>
        <end position="89"/>
    </location>
</feature>
<evidence type="ECO:0000313" key="2">
    <source>
        <dbReference type="EMBL" id="ACJ71152.1"/>
    </source>
</evidence>
<keyword evidence="1" id="KW-1133">Transmembrane helix</keyword>
<dbReference type="AlphaFoldDB" id="C0JWZ6"/>
<organism evidence="2">
    <name type="scientific">Pyramimonas parkeae</name>
    <dbReference type="NCBI Taxonomy" id="36894"/>
    <lineage>
        <taxon>Eukaryota</taxon>
        <taxon>Viridiplantae</taxon>
        <taxon>Chlorophyta</taxon>
        <taxon>Pyramimonadophyceae</taxon>
        <taxon>Pyramimonadales</taxon>
        <taxon>Pyramimonadaceae</taxon>
        <taxon>Pyramimonas</taxon>
        <taxon>Pyramimonas subgen. Trichocystis</taxon>
    </lineage>
</organism>
<dbReference type="EMBL" id="FJ493499">
    <property type="protein sequence ID" value="ACJ71152.1"/>
    <property type="molecule type" value="Genomic_DNA"/>
</dbReference>
<protein>
    <submittedName>
        <fullName evidence="2">Uncharacterized protein orf91</fullName>
    </submittedName>
</protein>
<keyword evidence="1" id="KW-0472">Membrane</keyword>
<accession>C0JWZ6</accession>
<dbReference type="RefSeq" id="YP_002600894.1">
    <property type="nucleotide sequence ID" value="NC_012099.1"/>
</dbReference>
<reference evidence="2" key="1">
    <citation type="journal article" date="2009" name="Mol. Biol. Evol.">
        <title>The chloroplast genomes of the green algae Pyramimonas, Monomastix, and Pycnococcus shed new light on the evolutionary history of prasinophytes and the origin of the secondary chloroplasts of euglenids.</title>
        <authorList>
            <person name="Turmel M."/>
            <person name="Gagnon M.C."/>
            <person name="O'Kelly C.J."/>
            <person name="Otis C."/>
            <person name="Lemieux C."/>
        </authorList>
    </citation>
    <scope>NUCLEOTIDE SEQUENCE</scope>
    <source>
        <strain evidence="2">CCMP 726</strain>
    </source>
</reference>
<keyword evidence="2" id="KW-0150">Chloroplast</keyword>
<gene>
    <name evidence="2" type="primary">orf91</name>
</gene>
<name>C0JWZ6_9CHLO</name>